<evidence type="ECO:0000313" key="2">
    <source>
        <dbReference type="EMBL" id="SEW44515.1"/>
    </source>
</evidence>
<reference evidence="2 3" key="1">
    <citation type="submission" date="2016-10" db="EMBL/GenBank/DDBJ databases">
        <authorList>
            <person name="de Groot N.N."/>
        </authorList>
    </citation>
    <scope>NUCLEOTIDE SEQUENCE [LARGE SCALE GENOMIC DNA]</scope>
    <source>
        <strain evidence="2 3">DSM 17925</strain>
    </source>
</reference>
<evidence type="ECO:0000313" key="3">
    <source>
        <dbReference type="Proteomes" id="UP000199167"/>
    </source>
</evidence>
<dbReference type="EMBL" id="FOIZ01000002">
    <property type="protein sequence ID" value="SEW44515.1"/>
    <property type="molecule type" value="Genomic_DNA"/>
</dbReference>
<keyword evidence="3" id="KW-1185">Reference proteome</keyword>
<accession>A0A1I0RUM9</accession>
<proteinExistence type="predicted"/>
<organism evidence="2 3">
    <name type="scientific">Cognatiyoonia koreensis</name>
    <dbReference type="NCBI Taxonomy" id="364200"/>
    <lineage>
        <taxon>Bacteria</taxon>
        <taxon>Pseudomonadati</taxon>
        <taxon>Pseudomonadota</taxon>
        <taxon>Alphaproteobacteria</taxon>
        <taxon>Rhodobacterales</taxon>
        <taxon>Paracoccaceae</taxon>
        <taxon>Cognatiyoonia</taxon>
    </lineage>
</organism>
<feature type="region of interest" description="Disordered" evidence="1">
    <location>
        <begin position="1"/>
        <end position="20"/>
    </location>
</feature>
<evidence type="ECO:0000256" key="1">
    <source>
        <dbReference type="SAM" id="MobiDB-lite"/>
    </source>
</evidence>
<name>A0A1I0RUM9_9RHOB</name>
<gene>
    <name evidence="2" type="ORF">SAMN04488515_3205</name>
</gene>
<protein>
    <submittedName>
        <fullName evidence="2">Uncharacterized protein</fullName>
    </submittedName>
</protein>
<dbReference type="Proteomes" id="UP000199167">
    <property type="component" value="Unassembled WGS sequence"/>
</dbReference>
<sequence>MFRLWDVGKGPDHAANEQGSDNLATKSAAFSNEILFKDI</sequence>
<dbReference type="AlphaFoldDB" id="A0A1I0RUM9"/>